<dbReference type="GO" id="GO:0016491">
    <property type="term" value="F:oxidoreductase activity"/>
    <property type="evidence" value="ECO:0007669"/>
    <property type="project" value="TreeGrafter"/>
</dbReference>
<dbReference type="PANTHER" id="PTHR42840:SF7">
    <property type="entry name" value="BINDING ROSSMANN FOLD OXIDOREDUCTASE, PUTATIVE (AFU_ORTHOLOGUE AFUA_4G10190)-RELATED"/>
    <property type="match status" value="1"/>
</dbReference>
<dbReference type="Pfam" id="PF01408">
    <property type="entry name" value="GFO_IDH_MocA"/>
    <property type="match status" value="1"/>
</dbReference>
<dbReference type="InterPro" id="IPR000683">
    <property type="entry name" value="Gfo/Idh/MocA-like_OxRdtase_N"/>
</dbReference>
<evidence type="ECO:0000313" key="3">
    <source>
        <dbReference type="Proteomes" id="UP000597444"/>
    </source>
</evidence>
<accession>A0A8J3N5G8</accession>
<feature type="domain" description="Gfo/Idh/MocA-like oxidoreductase N-terminal" evidence="1">
    <location>
        <begin position="2"/>
        <end position="55"/>
    </location>
</feature>
<dbReference type="PANTHER" id="PTHR42840">
    <property type="entry name" value="NAD(P)-BINDING ROSSMANN-FOLD SUPERFAMILY PROTEIN-RELATED"/>
    <property type="match status" value="1"/>
</dbReference>
<protein>
    <submittedName>
        <fullName evidence="2">Oxidoreductase</fullName>
    </submittedName>
</protein>
<gene>
    <name evidence="2" type="ORF">KSF_091020</name>
</gene>
<dbReference type="AlphaFoldDB" id="A0A8J3N5G8"/>
<comment type="caution">
    <text evidence="2">The sequence shown here is derived from an EMBL/GenBank/DDBJ whole genome shotgun (WGS) entry which is preliminary data.</text>
</comment>
<dbReference type="GO" id="GO:0005737">
    <property type="term" value="C:cytoplasm"/>
    <property type="evidence" value="ECO:0007669"/>
    <property type="project" value="TreeGrafter"/>
</dbReference>
<reference evidence="2" key="1">
    <citation type="submission" date="2020-10" db="EMBL/GenBank/DDBJ databases">
        <title>Taxonomic study of unclassified bacteria belonging to the class Ktedonobacteria.</title>
        <authorList>
            <person name="Yabe S."/>
            <person name="Wang C.M."/>
            <person name="Zheng Y."/>
            <person name="Sakai Y."/>
            <person name="Cavaletti L."/>
            <person name="Monciardini P."/>
            <person name="Donadio S."/>
        </authorList>
    </citation>
    <scope>NUCLEOTIDE SEQUENCE</scope>
    <source>
        <strain evidence="2">ID150040</strain>
    </source>
</reference>
<dbReference type="Gene3D" id="3.30.360.10">
    <property type="entry name" value="Dihydrodipicolinate Reductase, domain 2"/>
    <property type="match status" value="1"/>
</dbReference>
<evidence type="ECO:0000259" key="1">
    <source>
        <dbReference type="Pfam" id="PF01408"/>
    </source>
</evidence>
<name>A0A8J3N5G8_9CHLR</name>
<dbReference type="SUPFAM" id="SSF51735">
    <property type="entry name" value="NAD(P)-binding Rossmann-fold domains"/>
    <property type="match status" value="1"/>
</dbReference>
<dbReference type="Proteomes" id="UP000597444">
    <property type="component" value="Unassembled WGS sequence"/>
</dbReference>
<keyword evidence="3" id="KW-1185">Reference proteome</keyword>
<dbReference type="GO" id="GO:0006740">
    <property type="term" value="P:NADPH regeneration"/>
    <property type="evidence" value="ECO:0007669"/>
    <property type="project" value="TreeGrafter"/>
</dbReference>
<proteinExistence type="predicted"/>
<organism evidence="2 3">
    <name type="scientific">Reticulibacter mediterranei</name>
    <dbReference type="NCBI Taxonomy" id="2778369"/>
    <lineage>
        <taxon>Bacteria</taxon>
        <taxon>Bacillati</taxon>
        <taxon>Chloroflexota</taxon>
        <taxon>Ktedonobacteria</taxon>
        <taxon>Ktedonobacterales</taxon>
        <taxon>Reticulibacteraceae</taxon>
        <taxon>Reticulibacter</taxon>
    </lineage>
</organism>
<evidence type="ECO:0000313" key="2">
    <source>
        <dbReference type="EMBL" id="GHO99054.1"/>
    </source>
</evidence>
<dbReference type="Gene3D" id="3.40.50.720">
    <property type="entry name" value="NAD(P)-binding Rossmann-like Domain"/>
    <property type="match status" value="1"/>
</dbReference>
<dbReference type="InterPro" id="IPR036291">
    <property type="entry name" value="NAD(P)-bd_dom_sf"/>
</dbReference>
<sequence>MFVVNSTEYHTDAALAAIQHGKHVLIEKPMCLTHAEADAIIKARDKAGVHVMVGYMRRFAPAFLQAVEQVRALEKINYARVRDIIGQNALFINQSSVVLRPTDIPQEAIRERAERGNQMVTAAIGDASSDLQRTYHLLGGLSSHDLSAMREILGMPERVVAAQQHGSFLTVLFAYNDFTTLYEVGIDRNRRFDAHIVVYGDTREVHVQYDTPYIRHLPTRLFLNETQGDAFERREIRPTFTDPYTLELQHFYEVVTGTAQPKTTPEDFLQDLDLFHMIIGALRS</sequence>
<dbReference type="EMBL" id="BNJK01000002">
    <property type="protein sequence ID" value="GHO99054.1"/>
    <property type="molecule type" value="Genomic_DNA"/>
</dbReference>
<dbReference type="GO" id="GO:0000166">
    <property type="term" value="F:nucleotide binding"/>
    <property type="evidence" value="ECO:0007669"/>
    <property type="project" value="InterPro"/>
</dbReference>